<name>A0A167WF92_9BURK</name>
<dbReference type="AlphaFoldDB" id="A0A167WF92"/>
<keyword evidence="3" id="KW-1185">Reference proteome</keyword>
<feature type="region of interest" description="Disordered" evidence="1">
    <location>
        <begin position="95"/>
        <end position="121"/>
    </location>
</feature>
<feature type="region of interest" description="Disordered" evidence="1">
    <location>
        <begin position="1"/>
        <end position="22"/>
    </location>
</feature>
<dbReference type="Pfam" id="PF01527">
    <property type="entry name" value="HTH_Tnp_1"/>
    <property type="match status" value="1"/>
</dbReference>
<dbReference type="GO" id="GO:0006313">
    <property type="term" value="P:DNA transposition"/>
    <property type="evidence" value="ECO:0007669"/>
    <property type="project" value="InterPro"/>
</dbReference>
<dbReference type="InterPro" id="IPR009057">
    <property type="entry name" value="Homeodomain-like_sf"/>
</dbReference>
<dbReference type="OrthoDB" id="9800877at2"/>
<evidence type="ECO:0000313" key="2">
    <source>
        <dbReference type="EMBL" id="ANB76327.1"/>
    </source>
</evidence>
<gene>
    <name evidence="2" type="ORF">AYM40_29205</name>
</gene>
<dbReference type="STRING" id="1804984.AYM40_29205"/>
<dbReference type="RefSeq" id="WP_063499566.1">
    <property type="nucleotide sequence ID" value="NZ_CP014579.1"/>
</dbReference>
<dbReference type="SUPFAM" id="SSF46689">
    <property type="entry name" value="Homeodomain-like"/>
    <property type="match status" value="1"/>
</dbReference>
<reference evidence="2 3" key="1">
    <citation type="journal article" date="2016" name="Gene">
        <title>PacBio SMRT assembly of a complex multi-replicon genome reveals chlorocatechol degradative operon in a region of genome plasticity.</title>
        <authorList>
            <person name="Ricker N."/>
            <person name="Shen S.Y."/>
            <person name="Goordial J."/>
            <person name="Jin S."/>
            <person name="Fulthorpe R.R."/>
        </authorList>
    </citation>
    <scope>NUCLEOTIDE SEQUENCE [LARGE SCALE GENOMIC DNA]</scope>
    <source>
        <strain evidence="2 3">OLGA172</strain>
    </source>
</reference>
<dbReference type="KEGG" id="buz:AYM40_29205"/>
<dbReference type="InterPro" id="IPR002514">
    <property type="entry name" value="Transposase_8"/>
</dbReference>
<dbReference type="GO" id="GO:0004803">
    <property type="term" value="F:transposase activity"/>
    <property type="evidence" value="ECO:0007669"/>
    <property type="project" value="InterPro"/>
</dbReference>
<evidence type="ECO:0008006" key="4">
    <source>
        <dbReference type="Google" id="ProtNLM"/>
    </source>
</evidence>
<protein>
    <recommendedName>
        <fullName evidence="4">Transposase</fullName>
    </recommendedName>
</protein>
<dbReference type="NCBIfam" id="NF047595">
    <property type="entry name" value="IS66_ISRel24_TnpA"/>
    <property type="match status" value="1"/>
</dbReference>
<evidence type="ECO:0000313" key="3">
    <source>
        <dbReference type="Proteomes" id="UP000076852"/>
    </source>
</evidence>
<dbReference type="EMBL" id="CP014579">
    <property type="protein sequence ID" value="ANB76327.1"/>
    <property type="molecule type" value="Genomic_DNA"/>
</dbReference>
<dbReference type="Proteomes" id="UP000076852">
    <property type="component" value="Chromosome 2"/>
</dbReference>
<accession>A0A167WF92</accession>
<proteinExistence type="predicted"/>
<organism evidence="2 3">
    <name type="scientific">Paraburkholderia phytofirmans OLGA172</name>
    <dbReference type="NCBI Taxonomy" id="1417228"/>
    <lineage>
        <taxon>Bacteria</taxon>
        <taxon>Pseudomonadati</taxon>
        <taxon>Pseudomonadota</taxon>
        <taxon>Betaproteobacteria</taxon>
        <taxon>Burkholderiales</taxon>
        <taxon>Burkholderiaceae</taxon>
        <taxon>Paraburkholderia</taxon>
    </lineage>
</organism>
<dbReference type="GO" id="GO:0003677">
    <property type="term" value="F:DNA binding"/>
    <property type="evidence" value="ECO:0007669"/>
    <property type="project" value="InterPro"/>
</dbReference>
<evidence type="ECO:0000256" key="1">
    <source>
        <dbReference type="SAM" id="MobiDB-lite"/>
    </source>
</evidence>
<sequence>MTQTPDVPKLEPIGTSGDGQRHYYDEQARQALVEACLQPGVSLAGLALKAGVNANLLRKWVSKHRAKRDAAAAAPVTGGVPAAFIPVVEVEDVATRPAPPAEPEPLPAPRQPVRASQRPPLSSRVVAQLPNGVSVELECTGQDAALVTAMIETLGRCHVPARR</sequence>
<feature type="compositionally biased region" description="Pro residues" evidence="1">
    <location>
        <begin position="97"/>
        <end position="110"/>
    </location>
</feature>